<dbReference type="Pfam" id="PF12704">
    <property type="entry name" value="MacB_PCD"/>
    <property type="match status" value="1"/>
</dbReference>
<evidence type="ECO:0000256" key="6">
    <source>
        <dbReference type="ARBA" id="ARBA00038076"/>
    </source>
</evidence>
<proteinExistence type="inferred from homology"/>
<reference evidence="10" key="1">
    <citation type="submission" date="2020-05" db="EMBL/GenBank/DDBJ databases">
        <authorList>
            <person name="Chiriac C."/>
            <person name="Salcher M."/>
            <person name="Ghai R."/>
            <person name="Kavagutti S V."/>
        </authorList>
    </citation>
    <scope>NUCLEOTIDE SEQUENCE</scope>
</reference>
<evidence type="ECO:0000256" key="1">
    <source>
        <dbReference type="ARBA" id="ARBA00004651"/>
    </source>
</evidence>
<comment type="subcellular location">
    <subcellularLocation>
        <location evidence="1">Cell membrane</location>
        <topology evidence="1">Multi-pass membrane protein</topology>
    </subcellularLocation>
</comment>
<evidence type="ECO:0000256" key="4">
    <source>
        <dbReference type="ARBA" id="ARBA00022989"/>
    </source>
</evidence>
<dbReference type="InterPro" id="IPR025857">
    <property type="entry name" value="MacB_PCD"/>
</dbReference>
<dbReference type="PANTHER" id="PTHR30572">
    <property type="entry name" value="MEMBRANE COMPONENT OF TRANSPORTER-RELATED"/>
    <property type="match status" value="1"/>
</dbReference>
<comment type="similarity">
    <text evidence="6">Belongs to the ABC-4 integral membrane protein family.</text>
</comment>
<keyword evidence="2" id="KW-1003">Cell membrane</keyword>
<evidence type="ECO:0000256" key="2">
    <source>
        <dbReference type="ARBA" id="ARBA00022475"/>
    </source>
</evidence>
<dbReference type="PANTHER" id="PTHR30572:SF4">
    <property type="entry name" value="ABC TRANSPORTER PERMEASE YTRF"/>
    <property type="match status" value="1"/>
</dbReference>
<feature type="domain" description="MacB-like periplasmic core" evidence="9">
    <location>
        <begin position="18"/>
        <end position="215"/>
    </location>
</feature>
<keyword evidence="5 7" id="KW-0472">Membrane</keyword>
<evidence type="ECO:0000256" key="5">
    <source>
        <dbReference type="ARBA" id="ARBA00023136"/>
    </source>
</evidence>
<keyword evidence="4 7" id="KW-1133">Transmembrane helix</keyword>
<dbReference type="GO" id="GO:0005886">
    <property type="term" value="C:plasma membrane"/>
    <property type="evidence" value="ECO:0007669"/>
    <property type="project" value="UniProtKB-SubCell"/>
</dbReference>
<dbReference type="InterPro" id="IPR050250">
    <property type="entry name" value="Macrolide_Exporter_MacB"/>
</dbReference>
<evidence type="ECO:0000313" key="10">
    <source>
        <dbReference type="EMBL" id="CAB4978887.1"/>
    </source>
</evidence>
<dbReference type="Pfam" id="PF02687">
    <property type="entry name" value="FtsX"/>
    <property type="match status" value="1"/>
</dbReference>
<evidence type="ECO:0000259" key="9">
    <source>
        <dbReference type="Pfam" id="PF12704"/>
    </source>
</evidence>
<evidence type="ECO:0000256" key="3">
    <source>
        <dbReference type="ARBA" id="ARBA00022692"/>
    </source>
</evidence>
<dbReference type="GO" id="GO:0022857">
    <property type="term" value="F:transmembrane transporter activity"/>
    <property type="evidence" value="ECO:0007669"/>
    <property type="project" value="TreeGrafter"/>
</dbReference>
<evidence type="ECO:0000259" key="8">
    <source>
        <dbReference type="Pfam" id="PF02687"/>
    </source>
</evidence>
<sequence>MTLAVMVIKNLLRQQMRTLLTVIGITVGIATVVALGSITAGLASTADAFVSAGGAQFIIAQKGAADLSFSRLEESILPRVAAVPGVQEVQGVQLEIVRVGSNPFFFLGGVNPQTLESQGLKVLAGRIPREGDEVILGVDAAADLGVSTGDSVELGGQSLLVVGTYDSDVVWQRGGGFAPLSTVQRIVNRPGIVTLAYVTVEKTSSPDLVAKEIQQAVPEVVTIADSSEYGQVDQGFTLISAASTAISILAVVIGGIGVMNTMVMAIFERTREIGVLRAIGWPPGRVLRMILAESVVLCLIAMLAGSLLGVAMVRMITFLPTISGLLVPAYPPQVFLRALGVALLVGLFGAIYPAIRATRLTPMEALRYE</sequence>
<dbReference type="InterPro" id="IPR003838">
    <property type="entry name" value="ABC3_permease_C"/>
</dbReference>
<evidence type="ECO:0000256" key="7">
    <source>
        <dbReference type="SAM" id="Phobius"/>
    </source>
</evidence>
<dbReference type="EMBL" id="CAFBQW010000089">
    <property type="protein sequence ID" value="CAB5066289.1"/>
    <property type="molecule type" value="Genomic_DNA"/>
</dbReference>
<dbReference type="AlphaFoldDB" id="A0A6J7ME49"/>
<evidence type="ECO:0000313" key="11">
    <source>
        <dbReference type="EMBL" id="CAB5066289.1"/>
    </source>
</evidence>
<gene>
    <name evidence="10" type="ORF">UFOPK3914_00910</name>
    <name evidence="11" type="ORF">UFOPK4354_00926</name>
</gene>
<dbReference type="EMBL" id="CAFBOG010000069">
    <property type="protein sequence ID" value="CAB4978887.1"/>
    <property type="molecule type" value="Genomic_DNA"/>
</dbReference>
<protein>
    <submittedName>
        <fullName evidence="10">Unannotated protein</fullName>
    </submittedName>
</protein>
<feature type="domain" description="ABC3 transporter permease C-terminal" evidence="8">
    <location>
        <begin position="245"/>
        <end position="362"/>
    </location>
</feature>
<name>A0A6J7ME49_9ZZZZ</name>
<keyword evidence="3 7" id="KW-0812">Transmembrane</keyword>
<accession>A0A6J7ME49</accession>
<feature type="transmembrane region" description="Helical" evidence="7">
    <location>
        <begin position="295"/>
        <end position="322"/>
    </location>
</feature>
<feature type="transmembrane region" description="Helical" evidence="7">
    <location>
        <begin position="334"/>
        <end position="355"/>
    </location>
</feature>
<organism evidence="10">
    <name type="scientific">freshwater metagenome</name>
    <dbReference type="NCBI Taxonomy" id="449393"/>
    <lineage>
        <taxon>unclassified sequences</taxon>
        <taxon>metagenomes</taxon>
        <taxon>ecological metagenomes</taxon>
    </lineage>
</organism>
<feature type="transmembrane region" description="Helical" evidence="7">
    <location>
        <begin position="245"/>
        <end position="267"/>
    </location>
</feature>